<evidence type="ECO:0000313" key="2">
    <source>
        <dbReference type="EMBL" id="PVH32739.1"/>
    </source>
</evidence>
<reference evidence="2" key="1">
    <citation type="submission" date="2018-04" db="EMBL/GenBank/DDBJ databases">
        <title>WGS assembly of Panicum hallii.</title>
        <authorList>
            <person name="Lovell J."/>
            <person name="Jenkins J."/>
            <person name="Lowry D."/>
            <person name="Mamidi S."/>
            <person name="Sreedasyam A."/>
            <person name="Weng X."/>
            <person name="Barry K."/>
            <person name="Bonette J."/>
            <person name="Campitelli B."/>
            <person name="Daum C."/>
            <person name="Gordon S."/>
            <person name="Gould B."/>
            <person name="Lipzen A."/>
            <person name="Macqueen A."/>
            <person name="Palacio-Mejia J."/>
            <person name="Plott C."/>
            <person name="Shakirov E."/>
            <person name="Shu S."/>
            <person name="Yoshinaga Y."/>
            <person name="Zane M."/>
            <person name="Rokhsar D."/>
            <person name="Grimwood J."/>
            <person name="Schmutz J."/>
            <person name="Juenger T."/>
        </authorList>
    </citation>
    <scope>NUCLEOTIDE SEQUENCE [LARGE SCALE GENOMIC DNA]</scope>
    <source>
        <strain evidence="2">FIL2</strain>
    </source>
</reference>
<gene>
    <name evidence="2" type="ORF">PAHAL_9G475000</name>
</gene>
<accession>A0A2T8I4Z6</accession>
<protein>
    <submittedName>
        <fullName evidence="2">Uncharacterized protein</fullName>
    </submittedName>
</protein>
<organism evidence="2">
    <name type="scientific">Panicum hallii</name>
    <dbReference type="NCBI Taxonomy" id="206008"/>
    <lineage>
        <taxon>Eukaryota</taxon>
        <taxon>Viridiplantae</taxon>
        <taxon>Streptophyta</taxon>
        <taxon>Embryophyta</taxon>
        <taxon>Tracheophyta</taxon>
        <taxon>Spermatophyta</taxon>
        <taxon>Magnoliopsida</taxon>
        <taxon>Liliopsida</taxon>
        <taxon>Poales</taxon>
        <taxon>Poaceae</taxon>
        <taxon>PACMAD clade</taxon>
        <taxon>Panicoideae</taxon>
        <taxon>Panicodae</taxon>
        <taxon>Paniceae</taxon>
        <taxon>Panicinae</taxon>
        <taxon>Panicum</taxon>
        <taxon>Panicum sect. Panicum</taxon>
    </lineage>
</organism>
<dbReference type="Proteomes" id="UP000243499">
    <property type="component" value="Chromosome 9"/>
</dbReference>
<evidence type="ECO:0000256" key="1">
    <source>
        <dbReference type="SAM" id="MobiDB-lite"/>
    </source>
</evidence>
<feature type="region of interest" description="Disordered" evidence="1">
    <location>
        <begin position="191"/>
        <end position="233"/>
    </location>
</feature>
<dbReference type="Gramene" id="PVH32739">
    <property type="protein sequence ID" value="PVH32739"/>
    <property type="gene ID" value="PAHAL_9G475000"/>
</dbReference>
<feature type="compositionally biased region" description="Basic and acidic residues" evidence="1">
    <location>
        <begin position="211"/>
        <end position="225"/>
    </location>
</feature>
<proteinExistence type="predicted"/>
<dbReference type="EMBL" id="CM008054">
    <property type="protein sequence ID" value="PVH32739.1"/>
    <property type="molecule type" value="Genomic_DNA"/>
</dbReference>
<feature type="region of interest" description="Disordered" evidence="1">
    <location>
        <begin position="17"/>
        <end position="71"/>
    </location>
</feature>
<sequence>MSSHPRLRVAIPIPAAAAGLGREEPAATGSEAARKQSRKAFPGAEARRDKKAAWAHPSVRPSFPSRGRRRRVRGARCGRLFTLTPSSQLAGPVTMRRVAWTRGGFRWSTNCRTAPSLSAHPESGNRQGRQCRERIPVSRQIGLRISHYFLLISLPENGVLSPLKSINLSTAASFVRGLGDSDALSRLAEAHRHRHNGDGGRRTAPASGVGRPDEEVAPESRRTRDEDDDPANT</sequence>
<name>A0A2T8I4Z6_9POAL</name>
<dbReference type="AlphaFoldDB" id="A0A2T8I4Z6"/>